<dbReference type="NCBIfam" id="TIGR01443">
    <property type="entry name" value="intein_Cterm"/>
    <property type="match status" value="1"/>
</dbReference>
<gene>
    <name evidence="5" type="ORF">ABZ921_08185</name>
</gene>
<keyword evidence="2" id="KW-0964">Secreted</keyword>
<dbReference type="SMART" id="SM00306">
    <property type="entry name" value="HintN"/>
    <property type="match status" value="1"/>
</dbReference>
<name>A0ABV3BHV1_9ACTN</name>
<comment type="caution">
    <text evidence="5">The sequence shown here is derived from an EMBL/GenBank/DDBJ whole genome shotgun (WGS) entry which is preliminary data.</text>
</comment>
<evidence type="ECO:0000256" key="3">
    <source>
        <dbReference type="SAM" id="SignalP"/>
    </source>
</evidence>
<keyword evidence="6" id="KW-1185">Reference proteome</keyword>
<evidence type="ECO:0000313" key="5">
    <source>
        <dbReference type="EMBL" id="MEU6820591.1"/>
    </source>
</evidence>
<evidence type="ECO:0000256" key="2">
    <source>
        <dbReference type="ARBA" id="ARBA00022525"/>
    </source>
</evidence>
<dbReference type="InterPro" id="IPR027797">
    <property type="entry name" value="PT-TG_dom"/>
</dbReference>
<evidence type="ECO:0000259" key="4">
    <source>
        <dbReference type="SMART" id="SM00306"/>
    </source>
</evidence>
<protein>
    <submittedName>
        <fullName evidence="5">Pre-toxin TG domain-containing protein</fullName>
    </submittedName>
</protein>
<dbReference type="EMBL" id="JBEYXV010000003">
    <property type="protein sequence ID" value="MEU6820591.1"/>
    <property type="molecule type" value="Genomic_DNA"/>
</dbReference>
<dbReference type="Gene3D" id="1.10.287.950">
    <property type="entry name" value="Methyl-accepting chemotaxis protein"/>
    <property type="match status" value="1"/>
</dbReference>
<accession>A0ABV3BHV1</accession>
<evidence type="ECO:0000313" key="6">
    <source>
        <dbReference type="Proteomes" id="UP001551176"/>
    </source>
</evidence>
<evidence type="ECO:0000256" key="1">
    <source>
        <dbReference type="ARBA" id="ARBA00004613"/>
    </source>
</evidence>
<dbReference type="SUPFAM" id="SSF51294">
    <property type="entry name" value="Hedgehog/intein (Hint) domain"/>
    <property type="match status" value="1"/>
</dbReference>
<dbReference type="Pfam" id="PF14449">
    <property type="entry name" value="PT-TG"/>
    <property type="match status" value="1"/>
</dbReference>
<feature type="signal peptide" evidence="3">
    <location>
        <begin position="1"/>
        <end position="30"/>
    </location>
</feature>
<dbReference type="Proteomes" id="UP001551176">
    <property type="component" value="Unassembled WGS sequence"/>
</dbReference>
<dbReference type="RefSeq" id="WP_359346276.1">
    <property type="nucleotide sequence ID" value="NZ_JBEYXV010000003.1"/>
</dbReference>
<feature type="domain" description="Hint" evidence="4">
    <location>
        <begin position="396"/>
        <end position="501"/>
    </location>
</feature>
<dbReference type="CDD" id="cd00081">
    <property type="entry name" value="Hint"/>
    <property type="match status" value="1"/>
</dbReference>
<comment type="subcellular location">
    <subcellularLocation>
        <location evidence="1">Secreted</location>
    </subcellularLocation>
</comment>
<sequence>MTEERMHHRTTTRLVTTVTALSLSFTSAVAAGSSAAAAEKKPASLLEIAERVSHYAHCDDLGLVEKAGCLREFSRKALIAGVGTALFLYGTQSIMKDHGARFKTLDTELNALGKLKLAELKDPSSTSDPKEQEKILTQAVKTAKAAGPHLKNLATNVAKADEMMGTTSDSLYALSILTVVVGDYGFPPSRDVKPIKDTTDWGKELRELNAAFDQMNKGFAQMNRGLKTMNTGVDEVNKGLATANKGISKANKGMKEMNDGIAQANRGMKTANKHVPGIKKGAERLSELPDIDFDFSHVGDSWGAGSSGLDEATQQRRMSLFLDLVPGIGDGKGIVEALTGKDLATGQQLSGSERAAGSLAVLRWLKVGAKVGAKALTADDVRKARKGGGAAATCASNSFLPGTRVLMADGSARPIEQVEEGDQVLATDPATGRTEGQAVTDLIIGSGEKNLVQVGVDVDGDRGDRTASITATDLHPFWTGDTDQWTNAADLTPGTTLRTDAGAPAKVAAVTSWTTSVPEVRNLTVAGTHTYYVLAGDVPVLVHNATPCKLMTSVIGKDAQLSKAAQQAGKNQTVQRDLDGLFEQLSRGNMNPGLGSKALAGTDITYARGRNGGRLFFRNVEGGIEIVGKSDKGNESKVIARLKQLYGK</sequence>
<organism evidence="5 6">
    <name type="scientific">Streptomyces atriruber</name>
    <dbReference type="NCBI Taxonomy" id="545121"/>
    <lineage>
        <taxon>Bacteria</taxon>
        <taxon>Bacillati</taxon>
        <taxon>Actinomycetota</taxon>
        <taxon>Actinomycetes</taxon>
        <taxon>Kitasatosporales</taxon>
        <taxon>Streptomycetaceae</taxon>
        <taxon>Streptomyces</taxon>
    </lineage>
</organism>
<dbReference type="InterPro" id="IPR003587">
    <property type="entry name" value="Hint_dom_N"/>
</dbReference>
<dbReference type="Gene3D" id="2.170.16.10">
    <property type="entry name" value="Hedgehog/Intein (Hint) domain"/>
    <property type="match status" value="1"/>
</dbReference>
<dbReference type="InterPro" id="IPR036844">
    <property type="entry name" value="Hint_dom_sf"/>
</dbReference>
<dbReference type="InterPro" id="IPR030934">
    <property type="entry name" value="Intein_C"/>
</dbReference>
<keyword evidence="3" id="KW-0732">Signal</keyword>
<dbReference type="Pfam" id="PF07591">
    <property type="entry name" value="PT-HINT"/>
    <property type="match status" value="1"/>
</dbReference>
<proteinExistence type="predicted"/>
<feature type="chain" id="PRO_5045886357" evidence="3">
    <location>
        <begin position="31"/>
        <end position="648"/>
    </location>
</feature>
<reference evidence="5 6" key="1">
    <citation type="submission" date="2024-06" db="EMBL/GenBank/DDBJ databases">
        <title>The Natural Products Discovery Center: Release of the First 8490 Sequenced Strains for Exploring Actinobacteria Biosynthetic Diversity.</title>
        <authorList>
            <person name="Kalkreuter E."/>
            <person name="Kautsar S.A."/>
            <person name="Yang D."/>
            <person name="Bader C.D."/>
            <person name="Teijaro C.N."/>
            <person name="Fluegel L."/>
            <person name="Davis C.M."/>
            <person name="Simpson J.R."/>
            <person name="Lauterbach L."/>
            <person name="Steele A.D."/>
            <person name="Gui C."/>
            <person name="Meng S."/>
            <person name="Li G."/>
            <person name="Viehrig K."/>
            <person name="Ye F."/>
            <person name="Su P."/>
            <person name="Kiefer A.F."/>
            <person name="Nichols A."/>
            <person name="Cepeda A.J."/>
            <person name="Yan W."/>
            <person name="Fan B."/>
            <person name="Jiang Y."/>
            <person name="Adhikari A."/>
            <person name="Zheng C.-J."/>
            <person name="Schuster L."/>
            <person name="Cowan T.M."/>
            <person name="Smanski M.J."/>
            <person name="Chevrette M.G."/>
            <person name="De Carvalho L.P.S."/>
            <person name="Shen B."/>
        </authorList>
    </citation>
    <scope>NUCLEOTIDE SEQUENCE [LARGE SCALE GENOMIC DNA]</scope>
    <source>
        <strain evidence="5 6">NPDC046838</strain>
    </source>
</reference>